<dbReference type="KEGG" id="jda:BW727_101841"/>
<reference evidence="2 3" key="1">
    <citation type="journal article" date="2014" name="Int. J. Syst. Evol. Microbiol.">
        <title>Jeotgalibaca dankookensis gen. nov., sp. nov., a member of the family Carnobacteriaceae, isolated from seujeot (Korean traditional food).</title>
        <authorList>
            <person name="Lee D.G."/>
            <person name="Trujillo M.E."/>
            <person name="Kang H."/>
            <person name="Ahn T.Y."/>
        </authorList>
    </citation>
    <scope>NUCLEOTIDE SEQUENCE [LARGE SCALE GENOMIC DNA]</scope>
    <source>
        <strain evidence="2 3">EX-07</strain>
    </source>
</reference>
<dbReference type="AlphaFoldDB" id="A0A1S6IRI5"/>
<evidence type="ECO:0000256" key="1">
    <source>
        <dbReference type="PROSITE-ProRule" id="PRU00182"/>
    </source>
</evidence>
<dbReference type="Proteomes" id="UP000188993">
    <property type="component" value="Chromosome"/>
</dbReference>
<name>A0A1S6IRI5_9LACT</name>
<dbReference type="Pfam" id="PF13275">
    <property type="entry name" value="S4_2"/>
    <property type="match status" value="1"/>
</dbReference>
<dbReference type="InterPro" id="IPR036986">
    <property type="entry name" value="S4_RNA-bd_sf"/>
</dbReference>
<sequence>MKILKNIVYIDKDFITLGQLLKHVDVISSGGMAKWYLSEHVLFVNQEEENRRGKKLYPGTTIEIPGEGTFFIERKEMNSDVPMS</sequence>
<dbReference type="EMBL" id="CP019728">
    <property type="protein sequence ID" value="AQS54165.1"/>
    <property type="molecule type" value="Genomic_DNA"/>
</dbReference>
<dbReference type="InterPro" id="IPR014330">
    <property type="entry name" value="RNA-bd_S4-rel_YaaA"/>
</dbReference>
<organism evidence="2 3">
    <name type="scientific">Jeotgalibaca dankookensis</name>
    <dbReference type="NCBI Taxonomy" id="708126"/>
    <lineage>
        <taxon>Bacteria</taxon>
        <taxon>Bacillati</taxon>
        <taxon>Bacillota</taxon>
        <taxon>Bacilli</taxon>
        <taxon>Lactobacillales</taxon>
        <taxon>Carnobacteriaceae</taxon>
        <taxon>Jeotgalibaca</taxon>
    </lineage>
</organism>
<dbReference type="PROSITE" id="PS50889">
    <property type="entry name" value="S4"/>
    <property type="match status" value="1"/>
</dbReference>
<evidence type="ECO:0000313" key="2">
    <source>
        <dbReference type="EMBL" id="AQS54165.1"/>
    </source>
</evidence>
<keyword evidence="3" id="KW-1185">Reference proteome</keyword>
<proteinExistence type="predicted"/>
<keyword evidence="1" id="KW-0694">RNA-binding</keyword>
<accession>A0A1S6IRI5</accession>
<dbReference type="Gene3D" id="3.10.290.10">
    <property type="entry name" value="RNA-binding S4 domain"/>
    <property type="match status" value="1"/>
</dbReference>
<dbReference type="NCBIfam" id="TIGR02988">
    <property type="entry name" value="YaaA_near_RecF"/>
    <property type="match status" value="1"/>
</dbReference>
<dbReference type="GO" id="GO:0003723">
    <property type="term" value="F:RNA binding"/>
    <property type="evidence" value="ECO:0007669"/>
    <property type="project" value="UniProtKB-KW"/>
</dbReference>
<evidence type="ECO:0000313" key="3">
    <source>
        <dbReference type="Proteomes" id="UP000188993"/>
    </source>
</evidence>
<protein>
    <submittedName>
        <fullName evidence="2">Uncharacterized protein</fullName>
    </submittedName>
</protein>
<gene>
    <name evidence="2" type="ORF">BW727_101841</name>
</gene>
<dbReference type="STRING" id="708126.BW727_101841"/>
<dbReference type="SUPFAM" id="SSF55174">
    <property type="entry name" value="Alpha-L RNA-binding motif"/>
    <property type="match status" value="1"/>
</dbReference>